<feature type="compositionally biased region" description="Acidic residues" evidence="1">
    <location>
        <begin position="415"/>
        <end position="432"/>
    </location>
</feature>
<keyword evidence="2" id="KW-0472">Membrane</keyword>
<feature type="region of interest" description="Disordered" evidence="1">
    <location>
        <begin position="499"/>
        <end position="518"/>
    </location>
</feature>
<dbReference type="Pfam" id="PF09362">
    <property type="entry name" value="DUF1996"/>
    <property type="match status" value="1"/>
</dbReference>
<protein>
    <recommendedName>
        <fullName evidence="4">DUF1996 domain-containing protein</fullName>
    </recommendedName>
</protein>
<keyword evidence="3" id="KW-0732">Signal</keyword>
<proteinExistence type="predicted"/>
<feature type="region of interest" description="Disordered" evidence="1">
    <location>
        <begin position="382"/>
        <end position="447"/>
    </location>
</feature>
<dbReference type="PANTHER" id="PTHR43662:SF3">
    <property type="entry name" value="DOMAIN PROTEIN, PUTATIVE (AFU_ORTHOLOGUE AFUA_6G11970)-RELATED"/>
    <property type="match status" value="1"/>
</dbReference>
<feature type="domain" description="DUF1996" evidence="4">
    <location>
        <begin position="33"/>
        <end position="262"/>
    </location>
</feature>
<keyword evidence="2" id="KW-0812">Transmembrane</keyword>
<feature type="transmembrane region" description="Helical" evidence="2">
    <location>
        <begin position="462"/>
        <end position="480"/>
    </location>
</feature>
<evidence type="ECO:0000256" key="3">
    <source>
        <dbReference type="SAM" id="SignalP"/>
    </source>
</evidence>
<name>A0ABQ6MJ59_9STRA</name>
<evidence type="ECO:0000256" key="1">
    <source>
        <dbReference type="SAM" id="MobiDB-lite"/>
    </source>
</evidence>
<keyword evidence="2" id="KW-1133">Transmembrane helix</keyword>
<dbReference type="EMBL" id="BRYB01000279">
    <property type="protein sequence ID" value="GMI26882.1"/>
    <property type="molecule type" value="Genomic_DNA"/>
</dbReference>
<evidence type="ECO:0000256" key="2">
    <source>
        <dbReference type="SAM" id="Phobius"/>
    </source>
</evidence>
<reference evidence="5 6" key="1">
    <citation type="journal article" date="2023" name="Commun. Biol.">
        <title>Genome analysis of Parmales, the sister group of diatoms, reveals the evolutionary specialization of diatoms from phago-mixotrophs to photoautotrophs.</title>
        <authorList>
            <person name="Ban H."/>
            <person name="Sato S."/>
            <person name="Yoshikawa S."/>
            <person name="Yamada K."/>
            <person name="Nakamura Y."/>
            <person name="Ichinomiya M."/>
            <person name="Sato N."/>
            <person name="Blanc-Mathieu R."/>
            <person name="Endo H."/>
            <person name="Kuwata A."/>
            <person name="Ogata H."/>
        </authorList>
    </citation>
    <scope>NUCLEOTIDE SEQUENCE [LARGE SCALE GENOMIC DNA]</scope>
</reference>
<evidence type="ECO:0000313" key="6">
    <source>
        <dbReference type="Proteomes" id="UP001165060"/>
    </source>
</evidence>
<dbReference type="PANTHER" id="PTHR43662">
    <property type="match status" value="1"/>
</dbReference>
<sequence>MFSRSVLLAALLGVAHAGHVQYQCATTHASFNDPIVFPSDEGAAHKHIFWGNTDVDHNTISANGVTNRITTDDLAGSSCVGGGDTSRGDTIINKSSYWVAPIVDSNDNTVLPTDITIRYSKTTNADVVGFPAGLTLIAGDGSATETYDTDYAYFRCGGTGTRFGSIPQDCTEDIEMRIHFQDCWTGQTVNWFLANPDKGSHVAYSTNGVCPSSHPVAIPEIRYDLTFPNTNSAGLYLASDRYDSRCDTDGGYTVHADFMNGWDEGVMAEFAQLINDEPENTNVVGMTSEGALRQGRARSPLDIDGSLSNNEVRPKCGCRNNADLSLCSIPLQEEVCACDQDGIVDGIDTGRPACTYESNNFGLICHVSPLCDSASNSGTFPGTKWRQCDPAVDGAGPDVDDGDDGDDSGGGGGDDSGDSGDSDDSDDGDDNDNTPAPGDDADGDEEEGLGVAGIFKKNAKTIGISCAGAAAFGLIVFSYFRIKGTFSVVNGSHRKGKNYKGNKMGSVKGKWPPSSEMV</sequence>
<feature type="chain" id="PRO_5046461189" description="DUF1996 domain-containing protein" evidence="3">
    <location>
        <begin position="18"/>
        <end position="518"/>
    </location>
</feature>
<evidence type="ECO:0000259" key="4">
    <source>
        <dbReference type="Pfam" id="PF09362"/>
    </source>
</evidence>
<dbReference type="Proteomes" id="UP001165060">
    <property type="component" value="Unassembled WGS sequence"/>
</dbReference>
<feature type="compositionally biased region" description="Acidic residues" evidence="1">
    <location>
        <begin position="398"/>
        <end position="407"/>
    </location>
</feature>
<dbReference type="InterPro" id="IPR018535">
    <property type="entry name" value="DUF1996"/>
</dbReference>
<feature type="signal peptide" evidence="3">
    <location>
        <begin position="1"/>
        <end position="17"/>
    </location>
</feature>
<evidence type="ECO:0000313" key="5">
    <source>
        <dbReference type="EMBL" id="GMI26882.1"/>
    </source>
</evidence>
<keyword evidence="6" id="KW-1185">Reference proteome</keyword>
<gene>
    <name evidence="5" type="ORF">TeGR_g1778</name>
</gene>
<accession>A0ABQ6MJ59</accession>
<organism evidence="5 6">
    <name type="scientific">Tetraparma gracilis</name>
    <dbReference type="NCBI Taxonomy" id="2962635"/>
    <lineage>
        <taxon>Eukaryota</taxon>
        <taxon>Sar</taxon>
        <taxon>Stramenopiles</taxon>
        <taxon>Ochrophyta</taxon>
        <taxon>Bolidophyceae</taxon>
        <taxon>Parmales</taxon>
        <taxon>Triparmaceae</taxon>
        <taxon>Tetraparma</taxon>
    </lineage>
</organism>
<comment type="caution">
    <text evidence="5">The sequence shown here is derived from an EMBL/GenBank/DDBJ whole genome shotgun (WGS) entry which is preliminary data.</text>
</comment>